<dbReference type="RefSeq" id="XP_028488819.1">
    <property type="nucleotide sequence ID" value="XM_028625344.1"/>
</dbReference>
<sequence length="404" mass="45381">MVEESILHPKSSTTIFLDQPPSCLQFCPQDPSYFVVGTYFLSETKDEEGNVTAQRKTGSLQLWKLDPVSRNLTHIQTVPLPYAVFDLHFHPRDPTLLGIASSAASVAFFRVSRTTGEQCDPRIQHIRTIDVHEDSSVPALFLAWSPEKFLPGKAEAFAVTYSDGRTSVFETKDDDLTEAEFTEHQFQPKQKIEVWFVALGTFQEDCHNDKFSSFLFTGDDFGTLRTIRFAASEDEGKTEDDAASLPPTLLDYTDRARHHTAGVTSILPLPVPLFQGAPLILTGSYDEYLRVYHATQRGNVLAELCLGGGVWRLQILRSSTSSEKTFSALVLASCMHTGTRLLRVSCNRWDEGDWSIEVLAKFTEHESMNYASDVWRGKNLDESELLIVSSSFYDRRVCVWGADL</sequence>
<dbReference type="PANTHER" id="PTHR46042">
    <property type="entry name" value="DIPHTHINE METHYLTRANSFERASE"/>
    <property type="match status" value="1"/>
</dbReference>
<dbReference type="GeneID" id="39594621"/>
<evidence type="ECO:0000256" key="2">
    <source>
        <dbReference type="ARBA" id="ARBA00022737"/>
    </source>
</evidence>
<gene>
    <name evidence="4" type="ORF">C8Q69DRAFT_13440</name>
</gene>
<dbReference type="EMBL" id="RCNU01000001">
    <property type="protein sequence ID" value="RWQ99174.1"/>
    <property type="molecule type" value="Genomic_DNA"/>
</dbReference>
<name>A0A443I542_BYSSP</name>
<dbReference type="InterPro" id="IPR015943">
    <property type="entry name" value="WD40/YVTN_repeat-like_dom_sf"/>
</dbReference>
<dbReference type="Proteomes" id="UP000283841">
    <property type="component" value="Unassembled WGS sequence"/>
</dbReference>
<dbReference type="SUPFAM" id="SSF101908">
    <property type="entry name" value="Putative isomerase YbhE"/>
    <property type="match status" value="1"/>
</dbReference>
<accession>A0A443I542</accession>
<dbReference type="PANTHER" id="PTHR46042:SF1">
    <property type="entry name" value="DIPHTHINE METHYLTRANSFERASE"/>
    <property type="match status" value="1"/>
</dbReference>
<comment type="pathway">
    <text evidence="3">Protein modification.</text>
</comment>
<dbReference type="GO" id="GO:0005737">
    <property type="term" value="C:cytoplasm"/>
    <property type="evidence" value="ECO:0007669"/>
    <property type="project" value="TreeGrafter"/>
</dbReference>
<proteinExistence type="predicted"/>
<keyword evidence="5" id="KW-1185">Reference proteome</keyword>
<evidence type="ECO:0000313" key="4">
    <source>
        <dbReference type="EMBL" id="RWQ99174.1"/>
    </source>
</evidence>
<evidence type="ECO:0000256" key="3">
    <source>
        <dbReference type="ARBA" id="ARBA00043952"/>
    </source>
</evidence>
<dbReference type="Gene3D" id="2.130.10.10">
    <property type="entry name" value="YVTN repeat-like/Quinoprotein amine dehydrogenase"/>
    <property type="match status" value="1"/>
</dbReference>
<organism evidence="4 5">
    <name type="scientific">Byssochlamys spectabilis</name>
    <name type="common">Paecilomyces variotii</name>
    <dbReference type="NCBI Taxonomy" id="264951"/>
    <lineage>
        <taxon>Eukaryota</taxon>
        <taxon>Fungi</taxon>
        <taxon>Dikarya</taxon>
        <taxon>Ascomycota</taxon>
        <taxon>Pezizomycotina</taxon>
        <taxon>Eurotiomycetes</taxon>
        <taxon>Eurotiomycetidae</taxon>
        <taxon>Eurotiales</taxon>
        <taxon>Thermoascaceae</taxon>
        <taxon>Paecilomyces</taxon>
    </lineage>
</organism>
<dbReference type="AlphaFoldDB" id="A0A443I542"/>
<reference evidence="4 5" key="1">
    <citation type="journal article" date="2018" name="Front. Microbiol.">
        <title>Genomic and genetic insights into a cosmopolitan fungus, Paecilomyces variotii (Eurotiales).</title>
        <authorList>
            <person name="Urquhart A.S."/>
            <person name="Mondo S.J."/>
            <person name="Makela M.R."/>
            <person name="Hane J.K."/>
            <person name="Wiebenga A."/>
            <person name="He G."/>
            <person name="Mihaltcheva S."/>
            <person name="Pangilinan J."/>
            <person name="Lipzen A."/>
            <person name="Barry K."/>
            <person name="de Vries R.P."/>
            <person name="Grigoriev I.V."/>
            <person name="Idnurm A."/>
        </authorList>
    </citation>
    <scope>NUCLEOTIDE SEQUENCE [LARGE SCALE GENOMIC DNA]</scope>
    <source>
        <strain evidence="4 5">CBS 101075</strain>
    </source>
</reference>
<evidence type="ECO:0008006" key="6">
    <source>
        <dbReference type="Google" id="ProtNLM"/>
    </source>
</evidence>
<keyword evidence="2" id="KW-0677">Repeat</keyword>
<dbReference type="STRING" id="264951.A0A443I542"/>
<evidence type="ECO:0000256" key="1">
    <source>
        <dbReference type="ARBA" id="ARBA00022574"/>
    </source>
</evidence>
<protein>
    <recommendedName>
        <fullName evidence="6">WD40-repeat-containing domain protein</fullName>
    </recommendedName>
</protein>
<dbReference type="GO" id="GO:0017183">
    <property type="term" value="P:protein histidyl modification to diphthamide"/>
    <property type="evidence" value="ECO:0007669"/>
    <property type="project" value="TreeGrafter"/>
</dbReference>
<comment type="caution">
    <text evidence="4">The sequence shown here is derived from an EMBL/GenBank/DDBJ whole genome shotgun (WGS) entry which is preliminary data.</text>
</comment>
<dbReference type="GO" id="GO:0061685">
    <property type="term" value="F:diphthine methylesterase activity"/>
    <property type="evidence" value="ECO:0007669"/>
    <property type="project" value="TreeGrafter"/>
</dbReference>
<dbReference type="InterPro" id="IPR052415">
    <property type="entry name" value="Diphthine_MTase"/>
</dbReference>
<dbReference type="VEuPathDB" id="FungiDB:C8Q69DRAFT_13440"/>
<evidence type="ECO:0000313" key="5">
    <source>
        <dbReference type="Proteomes" id="UP000283841"/>
    </source>
</evidence>
<keyword evidence="1" id="KW-0853">WD repeat</keyword>